<keyword evidence="1" id="KW-0472">Membrane</keyword>
<keyword evidence="3" id="KW-1185">Reference proteome</keyword>
<reference evidence="2 3" key="1">
    <citation type="submission" date="2024-01" db="EMBL/GenBank/DDBJ databases">
        <title>A draft genome for the cacao thread blight pathogen Marasmiellus scandens.</title>
        <authorList>
            <person name="Baruah I.K."/>
            <person name="Leung J."/>
            <person name="Bukari Y."/>
            <person name="Amoako-Attah I."/>
            <person name="Meinhardt L.W."/>
            <person name="Bailey B.A."/>
            <person name="Cohen S.P."/>
        </authorList>
    </citation>
    <scope>NUCLEOTIDE SEQUENCE [LARGE SCALE GENOMIC DNA]</scope>
    <source>
        <strain evidence="2 3">GH-19</strain>
    </source>
</reference>
<keyword evidence="1" id="KW-1133">Transmembrane helix</keyword>
<name>A0ABR1IYW8_9AGAR</name>
<dbReference type="EMBL" id="JBANRG010000048">
    <property type="protein sequence ID" value="KAK7445119.1"/>
    <property type="molecule type" value="Genomic_DNA"/>
</dbReference>
<comment type="caution">
    <text evidence="2">The sequence shown here is derived from an EMBL/GenBank/DDBJ whole genome shotgun (WGS) entry which is preliminary data.</text>
</comment>
<keyword evidence="1" id="KW-0812">Transmembrane</keyword>
<gene>
    <name evidence="2" type="ORF">VKT23_014987</name>
</gene>
<protein>
    <submittedName>
        <fullName evidence="2">Uncharacterized protein</fullName>
    </submittedName>
</protein>
<sequence>MGFQDTFHFDEAKYVCHLQACNDWQLKKKHHRKVMRVIMCSASAGSGVGAAAFTFGTSLIGTIYSLRQISVLVQQKNLIEDELRRRCAPDPRNRKRDIAAGTAIGLVSAGLGFAIPLGIDHGLGEAAAAVSGPAVHATTAAASHALLHAQHIGNDVVGGTQQGVDFVLQNQLGPSLNPSAGPDSYSGVLSPVYHPSSDQLVSNAAAVVTAHEILVGEAKVLNNVADLTMEHKYNQLVVNPKRRR</sequence>
<evidence type="ECO:0000313" key="2">
    <source>
        <dbReference type="EMBL" id="KAK7445119.1"/>
    </source>
</evidence>
<evidence type="ECO:0000313" key="3">
    <source>
        <dbReference type="Proteomes" id="UP001498398"/>
    </source>
</evidence>
<feature type="transmembrane region" description="Helical" evidence="1">
    <location>
        <begin position="37"/>
        <end position="66"/>
    </location>
</feature>
<evidence type="ECO:0000256" key="1">
    <source>
        <dbReference type="SAM" id="Phobius"/>
    </source>
</evidence>
<accession>A0ABR1IYW8</accession>
<proteinExistence type="predicted"/>
<organism evidence="2 3">
    <name type="scientific">Marasmiellus scandens</name>
    <dbReference type="NCBI Taxonomy" id="2682957"/>
    <lineage>
        <taxon>Eukaryota</taxon>
        <taxon>Fungi</taxon>
        <taxon>Dikarya</taxon>
        <taxon>Basidiomycota</taxon>
        <taxon>Agaricomycotina</taxon>
        <taxon>Agaricomycetes</taxon>
        <taxon>Agaricomycetidae</taxon>
        <taxon>Agaricales</taxon>
        <taxon>Marasmiineae</taxon>
        <taxon>Omphalotaceae</taxon>
        <taxon>Marasmiellus</taxon>
    </lineage>
</organism>
<dbReference type="Proteomes" id="UP001498398">
    <property type="component" value="Unassembled WGS sequence"/>
</dbReference>